<dbReference type="GO" id="GO:0030131">
    <property type="term" value="C:clathrin adaptor complex"/>
    <property type="evidence" value="ECO:0007669"/>
    <property type="project" value="UniProtKB-UniRule"/>
</dbReference>
<dbReference type="InterPro" id="IPR036168">
    <property type="entry name" value="AP2_Mu_C_sf"/>
</dbReference>
<dbReference type="RefSeq" id="XP_055880849.1">
    <property type="nucleotide sequence ID" value="XM_056024874.1"/>
</dbReference>
<evidence type="ECO:0000256" key="1">
    <source>
        <dbReference type="ARBA" id="ARBA00004308"/>
    </source>
</evidence>
<organism evidence="7 8">
    <name type="scientific">Biomphalaria glabrata</name>
    <name type="common">Bloodfluke planorb</name>
    <name type="synonym">Freshwater snail</name>
    <dbReference type="NCBI Taxonomy" id="6526"/>
    <lineage>
        <taxon>Eukaryota</taxon>
        <taxon>Metazoa</taxon>
        <taxon>Spiralia</taxon>
        <taxon>Lophotrochozoa</taxon>
        <taxon>Mollusca</taxon>
        <taxon>Gastropoda</taxon>
        <taxon>Heterobranchia</taxon>
        <taxon>Euthyneura</taxon>
        <taxon>Panpulmonata</taxon>
        <taxon>Hygrophila</taxon>
        <taxon>Lymnaeoidea</taxon>
        <taxon>Planorbidae</taxon>
        <taxon>Biomphalaria</taxon>
    </lineage>
</organism>
<proteinExistence type="inferred from homology"/>
<evidence type="ECO:0000313" key="9">
    <source>
        <dbReference type="RefSeq" id="XP_055880848.1"/>
    </source>
</evidence>
<dbReference type="GO" id="GO:0006886">
    <property type="term" value="P:intracellular protein transport"/>
    <property type="evidence" value="ECO:0007669"/>
    <property type="project" value="UniProtKB-UniRule"/>
</dbReference>
<evidence type="ECO:0000313" key="8">
    <source>
        <dbReference type="RefSeq" id="XP_055880847.1"/>
    </source>
</evidence>
<dbReference type="OMA" id="DPACIRI"/>
<reference evidence="8 9" key="1">
    <citation type="submission" date="2025-04" db="UniProtKB">
        <authorList>
            <consortium name="RefSeq"/>
        </authorList>
    </citation>
    <scope>IDENTIFICATION</scope>
</reference>
<name>A0A9W3A0H9_BIOGL</name>
<protein>
    <submittedName>
        <fullName evidence="8 9">Uncharacterized protein LOC106079822</fullName>
    </submittedName>
</protein>
<dbReference type="RefSeq" id="XP_055880848.1">
    <property type="nucleotide sequence ID" value="XM_056024873.1"/>
</dbReference>
<evidence type="ECO:0000256" key="5">
    <source>
        <dbReference type="PIRNR" id="PIRNR005992"/>
    </source>
</evidence>
<evidence type="ECO:0000256" key="3">
    <source>
        <dbReference type="ARBA" id="ARBA00022927"/>
    </source>
</evidence>
<sequence length="487" mass="54454">MTTLINMQEHNTDINQDSEWKRPDTLSHLKAHTLTRISEVMILDSQCGLLVLKRSLQNLPHRKAFEVFSKQMKLLAQKCLNPYFRCEGVDFFYLCKNDIYLVAAFVSPESDDTISVVLYLDLLQRLYDIMKDCIGTVNEAYVTVNRMLIFELLDEVVNSGYCFVSSYAEVKPHLTFEPIRPTIPQPDDLASRFFGITVGDGARLQAGSTELKSKAPNSAYINIVEELSAVFSPNGEVRSAELWGKLTLISTLDQPCPIFIQLNSDLVILTSKCNEGQVAGAVHIDNPSFHPSVDTSLLVKKKVLRVLPPPDQTRLMVYTLSDSACIHIPVVLIPSLMPIDDSRDYKFSLRLINQAESRARASYIRVKVKLPSWVTSVSTTKSGDNQSSHFDSQETSAEWEVKKSAGRTEAFITFRLINPKDKSINLSDIGPISIAFYMTQFSASGLVVNMAKMETQSPDPLSVPPNFFFGVSTKAASYIVRTDVPKD</sequence>
<dbReference type="PRINTS" id="PR00314">
    <property type="entry name" value="CLATHRINADPT"/>
</dbReference>
<keyword evidence="2 5" id="KW-0813">Transport</keyword>
<dbReference type="InterPro" id="IPR050431">
    <property type="entry name" value="Adaptor_comp_med_subunit"/>
</dbReference>
<feature type="domain" description="MHD" evidence="6">
    <location>
        <begin position="216"/>
        <end position="481"/>
    </location>
</feature>
<keyword evidence="4" id="KW-0472">Membrane</keyword>
<dbReference type="PROSITE" id="PS51072">
    <property type="entry name" value="MHD"/>
    <property type="match status" value="1"/>
</dbReference>
<dbReference type="SUPFAM" id="SSF49447">
    <property type="entry name" value="Second domain of Mu2 adaptin subunit (ap50) of ap2 adaptor"/>
    <property type="match status" value="1"/>
</dbReference>
<dbReference type="GO" id="GO:0016192">
    <property type="term" value="P:vesicle-mediated transport"/>
    <property type="evidence" value="ECO:0007669"/>
    <property type="project" value="InterPro"/>
</dbReference>
<keyword evidence="3 5" id="KW-0653">Protein transport</keyword>
<dbReference type="PIRSF" id="PIRSF005992">
    <property type="entry name" value="Clathrin_mu"/>
    <property type="match status" value="1"/>
</dbReference>
<dbReference type="RefSeq" id="XP_055880847.1">
    <property type="nucleotide sequence ID" value="XM_056024872.1"/>
</dbReference>
<dbReference type="InterPro" id="IPR028565">
    <property type="entry name" value="MHD"/>
</dbReference>
<dbReference type="InterPro" id="IPR011012">
    <property type="entry name" value="Longin-like_dom_sf"/>
</dbReference>
<comment type="similarity">
    <text evidence="5">Belongs to the adaptor complexes medium subunit family.</text>
</comment>
<dbReference type="AlphaFoldDB" id="A0A9W3A0H9"/>
<comment type="subcellular location">
    <subcellularLocation>
        <location evidence="1">Endomembrane system</location>
    </subcellularLocation>
</comment>
<gene>
    <name evidence="8 9 10" type="primary">LOC106079822</name>
</gene>
<dbReference type="Pfam" id="PF00928">
    <property type="entry name" value="Adap_comp_sub"/>
    <property type="match status" value="1"/>
</dbReference>
<dbReference type="Gene3D" id="3.30.450.60">
    <property type="match status" value="1"/>
</dbReference>
<dbReference type="InterPro" id="IPR001392">
    <property type="entry name" value="Clathrin_mu"/>
</dbReference>
<dbReference type="Proteomes" id="UP001165740">
    <property type="component" value="Chromosome 3"/>
</dbReference>
<dbReference type="OrthoDB" id="10259133at2759"/>
<evidence type="ECO:0000259" key="6">
    <source>
        <dbReference type="PROSITE" id="PS51072"/>
    </source>
</evidence>
<dbReference type="GeneID" id="106079822"/>
<dbReference type="SUPFAM" id="SSF64356">
    <property type="entry name" value="SNARE-like"/>
    <property type="match status" value="1"/>
</dbReference>
<dbReference type="GO" id="GO:0012505">
    <property type="term" value="C:endomembrane system"/>
    <property type="evidence" value="ECO:0007669"/>
    <property type="project" value="UniProtKB-SubCell"/>
</dbReference>
<evidence type="ECO:0000256" key="4">
    <source>
        <dbReference type="ARBA" id="ARBA00023136"/>
    </source>
</evidence>
<evidence type="ECO:0000313" key="10">
    <source>
        <dbReference type="RefSeq" id="XP_055880849.1"/>
    </source>
</evidence>
<evidence type="ECO:0000313" key="7">
    <source>
        <dbReference type="Proteomes" id="UP001165740"/>
    </source>
</evidence>
<evidence type="ECO:0000256" key="2">
    <source>
        <dbReference type="ARBA" id="ARBA00022448"/>
    </source>
</evidence>
<dbReference type="PANTHER" id="PTHR10529">
    <property type="entry name" value="AP COMPLEX SUBUNIT MU"/>
    <property type="match status" value="1"/>
</dbReference>
<accession>A0A9W3A0H9</accession>
<dbReference type="Gene3D" id="2.60.40.1170">
    <property type="entry name" value="Mu homology domain, subdomain B"/>
    <property type="match status" value="2"/>
</dbReference>
<keyword evidence="7" id="KW-1185">Reference proteome</keyword>